<gene>
    <name evidence="1" type="ORF">FPZ52_18110</name>
</gene>
<name>A0A5B8J4V8_9RHOB</name>
<dbReference type="KEGG" id="lit:FPZ52_18110"/>
<dbReference type="SUPFAM" id="SSF53850">
    <property type="entry name" value="Periplasmic binding protein-like II"/>
    <property type="match status" value="1"/>
</dbReference>
<evidence type="ECO:0000313" key="2">
    <source>
        <dbReference type="Proteomes" id="UP000318483"/>
    </source>
</evidence>
<accession>A0A5B8J4V8</accession>
<dbReference type="OrthoDB" id="5621714at2"/>
<evidence type="ECO:0000313" key="1">
    <source>
        <dbReference type="EMBL" id="QDY71728.1"/>
    </source>
</evidence>
<proteinExistence type="predicted"/>
<protein>
    <submittedName>
        <fullName evidence="1">ABC transporter substrate-binding protein</fullName>
    </submittedName>
</protein>
<dbReference type="AlphaFoldDB" id="A0A5B8J4V8"/>
<dbReference type="Proteomes" id="UP000318483">
    <property type="component" value="Plasmid unnamed4"/>
</dbReference>
<geneLocation type="plasmid" evidence="1 2">
    <name>unnamed4</name>
</geneLocation>
<dbReference type="EMBL" id="CP042265">
    <property type="protein sequence ID" value="QDY71728.1"/>
    <property type="molecule type" value="Genomic_DNA"/>
</dbReference>
<reference evidence="1 2" key="1">
    <citation type="submission" date="2019-07" db="EMBL/GenBank/DDBJ databases">
        <title>Litoreibacter alkalisoli sp. nov., isolated from saline-alkaline soil.</title>
        <authorList>
            <person name="Wang S."/>
            <person name="Xu L."/>
            <person name="Xing Y.-T."/>
            <person name="Sun J.-Q."/>
        </authorList>
    </citation>
    <scope>NUCLEOTIDE SEQUENCE [LARGE SCALE GENOMIC DNA]</scope>
    <source>
        <strain evidence="1 2">LN3S51</strain>
        <plasmid evidence="1 2">unnamed4</plasmid>
    </source>
</reference>
<keyword evidence="1" id="KW-0614">Plasmid</keyword>
<keyword evidence="2" id="KW-1185">Reference proteome</keyword>
<organism evidence="1 2">
    <name type="scientific">Qingshengfaniella alkalisoli</name>
    <dbReference type="NCBI Taxonomy" id="2599296"/>
    <lineage>
        <taxon>Bacteria</taxon>
        <taxon>Pseudomonadati</taxon>
        <taxon>Pseudomonadota</taxon>
        <taxon>Alphaproteobacteria</taxon>
        <taxon>Rhodobacterales</taxon>
        <taxon>Paracoccaceae</taxon>
        <taxon>Qingshengfaniella</taxon>
    </lineage>
</organism>
<dbReference type="Gene3D" id="3.40.190.10">
    <property type="entry name" value="Periplasmic binding protein-like II"/>
    <property type="match status" value="2"/>
</dbReference>
<sequence length="310" mass="33541">MGWSSLWAEPLPVIHVGVLETGTVNWEMKTIQSRGLDEANGFRLEVLGLADGAATRIALAGDATDVIVTDWIWAARQRAEGKEYVAFPYSKAVGGILVPESSDAQALVDIKTGKIGIAGGPLDKNWLLLRAFGIQEHGFDIAETSEQVFGAPPLIYKTGISGKTDAAVNFWHFTAKMQAAGMRELVSVSEAARSLGLDPNTPLLVYLLKEDFAAAHPELVVGLYRASREAKIILTTDEQVWNDLRPLMNAANDTEFRSLRDGFVEGIPPPGNVDETAAARMLNLLAELGGEDLVGRANELPEGLFLRLPH</sequence>